<evidence type="ECO:0000256" key="2">
    <source>
        <dbReference type="ARBA" id="ARBA00022475"/>
    </source>
</evidence>
<dbReference type="GO" id="GO:0004984">
    <property type="term" value="F:olfactory receptor activity"/>
    <property type="evidence" value="ECO:0007669"/>
    <property type="project" value="InterPro"/>
</dbReference>
<dbReference type="EMBL" id="JASPKY010000612">
    <property type="protein sequence ID" value="KAK9687977.1"/>
    <property type="molecule type" value="Genomic_DNA"/>
</dbReference>
<dbReference type="PANTHER" id="PTHR21137">
    <property type="entry name" value="ODORANT RECEPTOR"/>
    <property type="match status" value="1"/>
</dbReference>
<keyword evidence="6 10" id="KW-1133">Transmembrane helix</keyword>
<protein>
    <submittedName>
        <fullName evidence="11">7tm Odorant receptor</fullName>
    </submittedName>
</protein>
<dbReference type="PANTHER" id="PTHR21137:SF35">
    <property type="entry name" value="ODORANT RECEPTOR 19A-RELATED"/>
    <property type="match status" value="1"/>
</dbReference>
<evidence type="ECO:0000256" key="4">
    <source>
        <dbReference type="ARBA" id="ARBA00022692"/>
    </source>
</evidence>
<keyword evidence="4 10" id="KW-0812">Transmembrane</keyword>
<dbReference type="InterPro" id="IPR004117">
    <property type="entry name" value="7tm6_olfct_rcpt"/>
</dbReference>
<sequence length="107" mass="12335">MLGNRQFSELLLAMVYIGGLLLDFGVYTFPVEEINYQFCDISSAIYKSLWYERSSKDRKLLQFVMMKAQSQNYVSAGGIIAININTFTSIIRKVLSFYTILRNVLNK</sequence>
<evidence type="ECO:0000313" key="12">
    <source>
        <dbReference type="Proteomes" id="UP001458880"/>
    </source>
</evidence>
<keyword evidence="2" id="KW-1003">Cell membrane</keyword>
<evidence type="ECO:0000313" key="11">
    <source>
        <dbReference type="EMBL" id="KAK9687977.1"/>
    </source>
</evidence>
<dbReference type="GO" id="GO:0007165">
    <property type="term" value="P:signal transduction"/>
    <property type="evidence" value="ECO:0007669"/>
    <property type="project" value="UniProtKB-KW"/>
</dbReference>
<reference evidence="11 12" key="1">
    <citation type="journal article" date="2024" name="BMC Genomics">
        <title>De novo assembly and annotation of Popillia japonica's genome with initial clues to its potential as an invasive pest.</title>
        <authorList>
            <person name="Cucini C."/>
            <person name="Boschi S."/>
            <person name="Funari R."/>
            <person name="Cardaioli E."/>
            <person name="Iannotti N."/>
            <person name="Marturano G."/>
            <person name="Paoli F."/>
            <person name="Bruttini M."/>
            <person name="Carapelli A."/>
            <person name="Frati F."/>
            <person name="Nardi F."/>
        </authorList>
    </citation>
    <scope>NUCLEOTIDE SEQUENCE [LARGE SCALE GENOMIC DNA]</scope>
    <source>
        <strain evidence="11">DMR45628</strain>
    </source>
</reference>
<keyword evidence="9" id="KW-0807">Transducer</keyword>
<keyword evidence="5" id="KW-0552">Olfaction</keyword>
<keyword evidence="12" id="KW-1185">Reference proteome</keyword>
<evidence type="ECO:0000256" key="5">
    <source>
        <dbReference type="ARBA" id="ARBA00022725"/>
    </source>
</evidence>
<evidence type="ECO:0000256" key="9">
    <source>
        <dbReference type="ARBA" id="ARBA00023224"/>
    </source>
</evidence>
<evidence type="ECO:0000256" key="1">
    <source>
        <dbReference type="ARBA" id="ARBA00004651"/>
    </source>
</evidence>
<name>A0AAW1IEN2_POPJA</name>
<comment type="subcellular location">
    <subcellularLocation>
        <location evidence="1">Cell membrane</location>
        <topology evidence="1">Multi-pass membrane protein</topology>
    </subcellularLocation>
</comment>
<organism evidence="11 12">
    <name type="scientific">Popillia japonica</name>
    <name type="common">Japanese beetle</name>
    <dbReference type="NCBI Taxonomy" id="7064"/>
    <lineage>
        <taxon>Eukaryota</taxon>
        <taxon>Metazoa</taxon>
        <taxon>Ecdysozoa</taxon>
        <taxon>Arthropoda</taxon>
        <taxon>Hexapoda</taxon>
        <taxon>Insecta</taxon>
        <taxon>Pterygota</taxon>
        <taxon>Neoptera</taxon>
        <taxon>Endopterygota</taxon>
        <taxon>Coleoptera</taxon>
        <taxon>Polyphaga</taxon>
        <taxon>Scarabaeiformia</taxon>
        <taxon>Scarabaeidae</taxon>
        <taxon>Rutelinae</taxon>
        <taxon>Popillia</taxon>
    </lineage>
</organism>
<evidence type="ECO:0000256" key="8">
    <source>
        <dbReference type="ARBA" id="ARBA00023170"/>
    </source>
</evidence>
<dbReference type="AlphaFoldDB" id="A0AAW1IEN2"/>
<keyword evidence="8 11" id="KW-0675">Receptor</keyword>
<gene>
    <name evidence="11" type="ORF">QE152_g35875</name>
</gene>
<feature type="transmembrane region" description="Helical" evidence="10">
    <location>
        <begin position="7"/>
        <end position="29"/>
    </location>
</feature>
<dbReference type="Pfam" id="PF02949">
    <property type="entry name" value="7tm_6"/>
    <property type="match status" value="1"/>
</dbReference>
<evidence type="ECO:0000256" key="3">
    <source>
        <dbReference type="ARBA" id="ARBA00022606"/>
    </source>
</evidence>
<proteinExistence type="predicted"/>
<dbReference type="Proteomes" id="UP001458880">
    <property type="component" value="Unassembled WGS sequence"/>
</dbReference>
<evidence type="ECO:0000256" key="6">
    <source>
        <dbReference type="ARBA" id="ARBA00022989"/>
    </source>
</evidence>
<keyword evidence="7 10" id="KW-0472">Membrane</keyword>
<accession>A0AAW1IEN2</accession>
<evidence type="ECO:0000256" key="7">
    <source>
        <dbReference type="ARBA" id="ARBA00023136"/>
    </source>
</evidence>
<dbReference type="GO" id="GO:0005886">
    <property type="term" value="C:plasma membrane"/>
    <property type="evidence" value="ECO:0007669"/>
    <property type="project" value="UniProtKB-SubCell"/>
</dbReference>
<comment type="caution">
    <text evidence="11">The sequence shown here is derived from an EMBL/GenBank/DDBJ whole genome shotgun (WGS) entry which is preliminary data.</text>
</comment>
<evidence type="ECO:0000256" key="10">
    <source>
        <dbReference type="SAM" id="Phobius"/>
    </source>
</evidence>
<dbReference type="GO" id="GO:0005549">
    <property type="term" value="F:odorant binding"/>
    <property type="evidence" value="ECO:0007669"/>
    <property type="project" value="InterPro"/>
</dbReference>
<keyword evidence="3" id="KW-0716">Sensory transduction</keyword>